<dbReference type="GeneID" id="113707824"/>
<feature type="transmembrane region" description="Helical" evidence="2">
    <location>
        <begin position="191"/>
        <end position="213"/>
    </location>
</feature>
<name>A0ABM4VNN0_COFAR</name>
<evidence type="ECO:0000313" key="3">
    <source>
        <dbReference type="Proteomes" id="UP001652660"/>
    </source>
</evidence>
<keyword evidence="2" id="KW-1133">Transmembrane helix</keyword>
<feature type="region of interest" description="Disordered" evidence="1">
    <location>
        <begin position="1"/>
        <end position="53"/>
    </location>
</feature>
<evidence type="ECO:0000313" key="4">
    <source>
        <dbReference type="RefSeq" id="XP_071921140.1"/>
    </source>
</evidence>
<keyword evidence="3" id="KW-1185">Reference proteome</keyword>
<evidence type="ECO:0000256" key="1">
    <source>
        <dbReference type="SAM" id="MobiDB-lite"/>
    </source>
</evidence>
<dbReference type="PANTHER" id="PTHR37242:SF1">
    <property type="entry name" value="OS09G0569450 PROTEIN"/>
    <property type="match status" value="1"/>
</dbReference>
<evidence type="ECO:0000256" key="2">
    <source>
        <dbReference type="SAM" id="Phobius"/>
    </source>
</evidence>
<keyword evidence="2" id="KW-0812">Transmembrane</keyword>
<sequence>MGELQQLYYLPPPPLPPPTAPPPTPPPPLSSHDERSPSASHQEPPPSPRFDPSRMVGIIRRKALIKDLAAVYHAECLTYCQELLELQSKLEEIFEQLRLKEIEGCIGCILHQMGRVKHLEAREPHVKSKAMIKFWTYEKEESEKKKNWRGLIGTPFDCVKNKQSLKFSHRSENSREFQERNHKAPKTPEEISLTIITIVRFILFFFHLFSLYATKTKSVHCGGGLK</sequence>
<accession>A0ABM4VNN0</accession>
<keyword evidence="2" id="KW-0472">Membrane</keyword>
<organism evidence="3 4">
    <name type="scientific">Coffea arabica</name>
    <name type="common">Arabian coffee</name>
    <dbReference type="NCBI Taxonomy" id="13443"/>
    <lineage>
        <taxon>Eukaryota</taxon>
        <taxon>Viridiplantae</taxon>
        <taxon>Streptophyta</taxon>
        <taxon>Embryophyta</taxon>
        <taxon>Tracheophyta</taxon>
        <taxon>Spermatophyta</taxon>
        <taxon>Magnoliopsida</taxon>
        <taxon>eudicotyledons</taxon>
        <taxon>Gunneridae</taxon>
        <taxon>Pentapetalae</taxon>
        <taxon>asterids</taxon>
        <taxon>lamiids</taxon>
        <taxon>Gentianales</taxon>
        <taxon>Rubiaceae</taxon>
        <taxon>Ixoroideae</taxon>
        <taxon>Gardenieae complex</taxon>
        <taxon>Bertiereae - Coffeeae clade</taxon>
        <taxon>Coffeeae</taxon>
        <taxon>Coffea</taxon>
    </lineage>
</organism>
<dbReference type="PANTHER" id="PTHR37242">
    <property type="entry name" value="OS09G0569450 PROTEIN"/>
    <property type="match status" value="1"/>
</dbReference>
<gene>
    <name evidence="4" type="primary">LOC113707824</name>
</gene>
<proteinExistence type="predicted"/>
<dbReference type="Proteomes" id="UP001652660">
    <property type="component" value="Chromosome 9c"/>
</dbReference>
<reference evidence="4" key="1">
    <citation type="submission" date="2025-08" db="UniProtKB">
        <authorList>
            <consortium name="RefSeq"/>
        </authorList>
    </citation>
    <scope>IDENTIFICATION</scope>
    <source>
        <tissue evidence="4">Leaves</tissue>
    </source>
</reference>
<protein>
    <submittedName>
        <fullName evidence="4">Uncharacterized protein isoform X1</fullName>
    </submittedName>
</protein>
<dbReference type="RefSeq" id="XP_071921140.1">
    <property type="nucleotide sequence ID" value="XM_072065039.1"/>
</dbReference>
<feature type="compositionally biased region" description="Pro residues" evidence="1">
    <location>
        <begin position="10"/>
        <end position="29"/>
    </location>
</feature>